<feature type="transmembrane region" description="Helical" evidence="8">
    <location>
        <begin position="215"/>
        <end position="233"/>
    </location>
</feature>
<feature type="transmembrane region" description="Helical" evidence="8">
    <location>
        <begin position="345"/>
        <end position="370"/>
    </location>
</feature>
<proteinExistence type="predicted"/>
<evidence type="ECO:0000256" key="8">
    <source>
        <dbReference type="SAM" id="Phobius"/>
    </source>
</evidence>
<feature type="transmembrane region" description="Helical" evidence="8">
    <location>
        <begin position="596"/>
        <end position="616"/>
    </location>
</feature>
<feature type="transmembrane region" description="Helical" evidence="8">
    <location>
        <begin position="511"/>
        <end position="533"/>
    </location>
</feature>
<keyword evidence="4 7" id="KW-0812">Transmembrane</keyword>
<name>A0ABY0IFA0_9BACT</name>
<comment type="caution">
    <text evidence="12">The sequence shown here is derived from an EMBL/GenBank/DDBJ whole genome shotgun (WGS) entry which is preliminary data.</text>
</comment>
<evidence type="ECO:0000256" key="2">
    <source>
        <dbReference type="ARBA" id="ARBA00022448"/>
    </source>
</evidence>
<evidence type="ECO:0000313" key="12">
    <source>
        <dbReference type="EMBL" id="RZF21636.1"/>
    </source>
</evidence>
<dbReference type="PRINTS" id="PR01434">
    <property type="entry name" value="NADHDHGNASE5"/>
</dbReference>
<evidence type="ECO:0000256" key="1">
    <source>
        <dbReference type="ARBA" id="ARBA00004651"/>
    </source>
</evidence>
<evidence type="ECO:0000256" key="3">
    <source>
        <dbReference type="ARBA" id="ARBA00022475"/>
    </source>
</evidence>
<feature type="transmembrane region" description="Helical" evidence="8">
    <location>
        <begin position="97"/>
        <end position="121"/>
    </location>
</feature>
<feature type="domain" description="MrpA C-terminal/MbhE" evidence="11">
    <location>
        <begin position="629"/>
        <end position="704"/>
    </location>
</feature>
<comment type="subcellular location">
    <subcellularLocation>
        <location evidence="1">Cell membrane</location>
        <topology evidence="1">Multi-pass membrane protein</topology>
    </subcellularLocation>
    <subcellularLocation>
        <location evidence="7">Membrane</location>
        <topology evidence="7">Multi-pass membrane protein</topology>
    </subcellularLocation>
</comment>
<evidence type="ECO:0000256" key="7">
    <source>
        <dbReference type="RuleBase" id="RU000320"/>
    </source>
</evidence>
<dbReference type="Proteomes" id="UP000443582">
    <property type="component" value="Unassembled WGS sequence"/>
</dbReference>
<evidence type="ECO:0000259" key="10">
    <source>
        <dbReference type="Pfam" id="PF13244"/>
    </source>
</evidence>
<feature type="transmembrane region" description="Helical" evidence="8">
    <location>
        <begin position="240"/>
        <end position="259"/>
    </location>
</feature>
<feature type="transmembrane region" description="Helical" evidence="8">
    <location>
        <begin position="391"/>
        <end position="412"/>
    </location>
</feature>
<keyword evidence="5 8" id="KW-1133">Transmembrane helix</keyword>
<feature type="transmembrane region" description="Helical" evidence="8">
    <location>
        <begin position="545"/>
        <end position="563"/>
    </location>
</feature>
<keyword evidence="13" id="KW-1185">Reference proteome</keyword>
<sequence>MDNLFSATSIDNLFGTLVAIIGVGVFLYSYFYMKSYSSRVKTVFYTSLTLFTISMFGIIYSANLLLLYLFWEMTSVTSFFLIGLKNEDSQVKEKAKWALYTTVGGGLFLLAGIMMTSQIGMESGLTFFESLHLPTLFKVTNFHQHEYFNLSLFAIFIGIASKSALFPFSYWLPLAMAGPTPVSSFLHSATMVKAGLLLGVKIFPLFSQSILWQDLFVYSGVITVLYGGFQCLLQGNFKTMLAYSTICILGMLAILLGLASDYSMISFVLLVVAHAFYKAGLFQFVGYFAKAYNTMEREDLINSENKSILPFIIALLCAMSMVGFPLSIGFYAKEFIYTTSIKSELLWIVTPTFFLGNLFMGIQAINLLRVTWPRKRVDKERSIHAKGYKSLLISPLLYSVMALLVAIAPNLFGLGSISDGVLIDTGLFNDNTYIKLWHGFEYPYNIVLILSLITILGSISGSFILDKYFVSFDGLSRKYSEFSPWPKLVKALHYTLDIFKKMNSLMVNGDFAHYIRCTVGFLAILTISTQFGISNISIPEIDLTLSKALCLAGVLGGLIFAYLSRSDIKAILYFVISGFFLVVFFGYHSAADVSMTQLMVETLSLFFVFFLIKAVPINGDNYRRNIKLNNFIVALLFGLSLWLFAIANRMKFDLSASRYFFENSKILAKGENVVNVILVDYRAMDTFGEVLVVAIAIIGVLAIFSKRGKRE</sequence>
<evidence type="ECO:0000259" key="11">
    <source>
        <dbReference type="Pfam" id="PF20501"/>
    </source>
</evidence>
<evidence type="ECO:0000313" key="13">
    <source>
        <dbReference type="Proteomes" id="UP000443582"/>
    </source>
</evidence>
<reference evidence="13" key="1">
    <citation type="journal article" date="2019" name="Int. J. Syst. Evol. Microbiol.">
        <title>Halobacteriovorax valvorus sp. nov., a novel prokaryotic predator isolated from coastal seawater of China.</title>
        <authorList>
            <person name="Chen M.-X."/>
        </authorList>
    </citation>
    <scope>NUCLEOTIDE SEQUENCE [LARGE SCALE GENOMIC DNA]</scope>
    <source>
        <strain evidence="13">BL9</strain>
    </source>
</reference>
<evidence type="ECO:0000256" key="6">
    <source>
        <dbReference type="ARBA" id="ARBA00023136"/>
    </source>
</evidence>
<feature type="transmembrane region" description="Helical" evidence="8">
    <location>
        <begin position="265"/>
        <end position="288"/>
    </location>
</feature>
<keyword evidence="2" id="KW-0813">Transport</keyword>
<organism evidence="12 13">
    <name type="scientific">Halobacteriovorax vibrionivorans</name>
    <dbReference type="NCBI Taxonomy" id="2152716"/>
    <lineage>
        <taxon>Bacteria</taxon>
        <taxon>Pseudomonadati</taxon>
        <taxon>Bdellovibrionota</taxon>
        <taxon>Bacteriovoracia</taxon>
        <taxon>Bacteriovoracales</taxon>
        <taxon>Halobacteriovoraceae</taxon>
        <taxon>Halobacteriovorax</taxon>
    </lineage>
</organism>
<feature type="transmembrane region" description="Helical" evidence="8">
    <location>
        <begin position="686"/>
        <end position="704"/>
    </location>
</feature>
<dbReference type="InterPro" id="IPR025383">
    <property type="entry name" value="MrpA_C/MbhD"/>
</dbReference>
<feature type="transmembrane region" description="Helical" evidence="8">
    <location>
        <begin position="68"/>
        <end position="85"/>
    </location>
</feature>
<keyword evidence="6 8" id="KW-0472">Membrane</keyword>
<feature type="transmembrane region" description="Helical" evidence="8">
    <location>
        <begin position="628"/>
        <end position="647"/>
    </location>
</feature>
<feature type="transmembrane region" description="Helical" evidence="8">
    <location>
        <begin position="43"/>
        <end position="62"/>
    </location>
</feature>
<dbReference type="InterPro" id="IPR050616">
    <property type="entry name" value="CPA3_Na-H_Antiporter_A"/>
</dbReference>
<feature type="transmembrane region" description="Helical" evidence="8">
    <location>
        <begin position="12"/>
        <end position="31"/>
    </location>
</feature>
<dbReference type="InterPro" id="IPR001750">
    <property type="entry name" value="ND/Mrp_TM"/>
</dbReference>
<evidence type="ECO:0000256" key="4">
    <source>
        <dbReference type="ARBA" id="ARBA00022692"/>
    </source>
</evidence>
<gene>
    <name evidence="12" type="ORF">DAY19_08075</name>
</gene>
<feature type="transmembrane region" description="Helical" evidence="8">
    <location>
        <begin position="442"/>
        <end position="465"/>
    </location>
</feature>
<feature type="domain" description="NADH:quinone oxidoreductase/Mrp antiporter transmembrane" evidence="9">
    <location>
        <begin position="61"/>
        <end position="352"/>
    </location>
</feature>
<protein>
    <submittedName>
        <fullName evidence="12">DUF4040 domain-containing protein</fullName>
    </submittedName>
</protein>
<feature type="transmembrane region" description="Helical" evidence="8">
    <location>
        <begin position="147"/>
        <end position="172"/>
    </location>
</feature>
<feature type="transmembrane region" description="Helical" evidence="8">
    <location>
        <begin position="570"/>
        <end position="590"/>
    </location>
</feature>
<feature type="domain" description="MrpA C-terminal/MbhD" evidence="10">
    <location>
        <begin position="554"/>
        <end position="616"/>
    </location>
</feature>
<evidence type="ECO:0000259" key="9">
    <source>
        <dbReference type="Pfam" id="PF00361"/>
    </source>
</evidence>
<dbReference type="Pfam" id="PF00361">
    <property type="entry name" value="Proton_antipo_M"/>
    <property type="match status" value="1"/>
</dbReference>
<feature type="transmembrane region" description="Helical" evidence="8">
    <location>
        <begin position="184"/>
        <end position="203"/>
    </location>
</feature>
<dbReference type="InterPro" id="IPR046806">
    <property type="entry name" value="MrpA_C/MbhE"/>
</dbReference>
<dbReference type="EMBL" id="QDKL01000002">
    <property type="protein sequence ID" value="RZF21636.1"/>
    <property type="molecule type" value="Genomic_DNA"/>
</dbReference>
<evidence type="ECO:0000256" key="5">
    <source>
        <dbReference type="ARBA" id="ARBA00022989"/>
    </source>
</evidence>
<dbReference type="PANTHER" id="PTHR43373:SF1">
    <property type="entry name" value="NA(+)_H(+) ANTIPORTER SUBUNIT A"/>
    <property type="match status" value="1"/>
</dbReference>
<dbReference type="Pfam" id="PF20501">
    <property type="entry name" value="MbhE"/>
    <property type="match status" value="1"/>
</dbReference>
<dbReference type="Pfam" id="PF13244">
    <property type="entry name" value="MbhD"/>
    <property type="match status" value="1"/>
</dbReference>
<feature type="transmembrane region" description="Helical" evidence="8">
    <location>
        <begin position="308"/>
        <end position="333"/>
    </location>
</feature>
<dbReference type="PANTHER" id="PTHR43373">
    <property type="entry name" value="NA(+)/H(+) ANTIPORTER SUBUNIT"/>
    <property type="match status" value="1"/>
</dbReference>
<accession>A0ABY0IFA0</accession>
<keyword evidence="3" id="KW-1003">Cell membrane</keyword>